<evidence type="ECO:0000259" key="7">
    <source>
        <dbReference type="Pfam" id="PF07705"/>
    </source>
</evidence>
<comment type="similarity">
    <text evidence="1">Belongs to the peptidase C10 family.</text>
</comment>
<feature type="active site" description="Nucleophile" evidence="6">
    <location>
        <position position="194"/>
    </location>
</feature>
<evidence type="ECO:0000256" key="6">
    <source>
        <dbReference type="PIRSR" id="PIRSR600200-1"/>
    </source>
</evidence>
<dbReference type="GO" id="GO:0006508">
    <property type="term" value="P:proteolysis"/>
    <property type="evidence" value="ECO:0007669"/>
    <property type="project" value="UniProtKB-KW"/>
</dbReference>
<feature type="domain" description="CARDB" evidence="7">
    <location>
        <begin position="535"/>
        <end position="625"/>
    </location>
</feature>
<gene>
    <name evidence="10" type="ORF">SAMN05444405_101244</name>
</gene>
<dbReference type="Gene3D" id="2.60.40.10">
    <property type="entry name" value="Immunoglobulins"/>
    <property type="match status" value="1"/>
</dbReference>
<evidence type="ECO:0000256" key="1">
    <source>
        <dbReference type="ARBA" id="ARBA00009693"/>
    </source>
</evidence>
<evidence type="ECO:0000259" key="8">
    <source>
        <dbReference type="Pfam" id="PF13734"/>
    </source>
</evidence>
<dbReference type="EMBL" id="FQTV01000001">
    <property type="protein sequence ID" value="SHE37812.1"/>
    <property type="molecule type" value="Genomic_DNA"/>
</dbReference>
<reference evidence="10 11" key="1">
    <citation type="submission" date="2016-11" db="EMBL/GenBank/DDBJ databases">
        <authorList>
            <person name="Jaros S."/>
            <person name="Januszkiewicz K."/>
            <person name="Wedrychowicz H."/>
        </authorList>
    </citation>
    <scope>NUCLEOTIDE SEQUENCE [LARGE SCALE GENOMIC DNA]</scope>
    <source>
        <strain evidence="10 11">DSM 26991</strain>
    </source>
</reference>
<dbReference type="InterPro" id="IPR026444">
    <property type="entry name" value="Secre_tail"/>
</dbReference>
<dbReference type="PRINTS" id="PR00797">
    <property type="entry name" value="STREPTOPAIN"/>
</dbReference>
<dbReference type="InterPro" id="IPR013783">
    <property type="entry name" value="Ig-like_fold"/>
</dbReference>
<accession>A0A1M4SZW8</accession>
<keyword evidence="2" id="KW-0645">Protease</keyword>
<keyword evidence="11" id="KW-1185">Reference proteome</keyword>
<dbReference type="InterPro" id="IPR025896">
    <property type="entry name" value="Spi_Prtas-inh"/>
</dbReference>
<evidence type="ECO:0000259" key="9">
    <source>
        <dbReference type="Pfam" id="PF18962"/>
    </source>
</evidence>
<protein>
    <submittedName>
        <fullName evidence="10">Por secretion system C-terminal sorting domain-containing protein</fullName>
    </submittedName>
</protein>
<proteinExistence type="inferred from homology"/>
<evidence type="ECO:0000313" key="11">
    <source>
        <dbReference type="Proteomes" id="UP000184509"/>
    </source>
</evidence>
<dbReference type="InterPro" id="IPR038765">
    <property type="entry name" value="Papain-like_cys_pep_sf"/>
</dbReference>
<keyword evidence="4" id="KW-0378">Hydrolase</keyword>
<feature type="domain" description="Spi protease inhibitor" evidence="8">
    <location>
        <begin position="24"/>
        <end position="125"/>
    </location>
</feature>
<sequence length="849" mass="93580">MKKALLLIGFLLFFATKILAISRTSSEALIIANSFYHKKQVSIKMMSADLSTLKLAYTCIDGISTRSTSDKAYYYVFNRGENNGFIIVSGDDRAKDILGYSDSGKFDINSLPPNFSAWLNFYKDELKYLIEQPESTNTSSVQLSESIGTDVRQSTYSTSVAPLLGGIKWDQGSPYNNLCPIINDSTSERAATGCVATAMAQVMKYYSWPVSGTGSNTYTPNGFTTSLSVDFSKATYDWANMTDIYNSSSTAIQKDAVATLMYHAGVSVNMMYGEYSSASSLNMAKALIGYFNYDSNIQSYYRDYYSKPEWEGLIKAELNAGRPVFYAGYSKDTGHQFVCDGYDNNGLFHFNWGWSGSSDGYFELSVLNPSSLGIGGGTSGGFNYDQLIVIGVQKPNASSTVHPYQLYLYSPFNNIPASIDRTSAFTLPIRITNLGINTFNGKVGLALYNDNGFVKLLSSRSSSLDTYSGYYNPSYATNITVPSDVVNGNYMLYSVFQPTDDSDWQIMRGKVGTPNYINVNVASTNILFSVPDIRPKLALNSLTVNGNLYQNKTGKFNVSIANNGGEYNSSLILYLKSAEDNATEQYVSNDPINIASGSTKSFDITGNIKLVPGKYYLYVMYDYYNNRASQSYVTLGDSIAVTVLPEPGNPILTLTSKVSFPDSNKVNKNNAVLTAKIKNIGGYFNNHVIAFVYPSTAGNSLTYYGYQTLVLDTDEEKEVTFSGNIDLDLGSYLTAVTYWDTTINDWNLITPRDNSVLAFTLVDSSTDIERNSSSKLLIYPNPVVDNLFLQSEKIIKIIRIMDISGKQILFLRPEKSGLISVSVNGLSSGTYVLQCESETGIEVCKFIKR</sequence>
<keyword evidence="3" id="KW-0732">Signal</keyword>
<dbReference type="Pfam" id="PF18962">
    <property type="entry name" value="Por_Secre_tail"/>
    <property type="match status" value="1"/>
</dbReference>
<feature type="domain" description="Secretion system C-terminal sorting" evidence="9">
    <location>
        <begin position="778"/>
        <end position="847"/>
    </location>
</feature>
<evidence type="ECO:0000256" key="2">
    <source>
        <dbReference type="ARBA" id="ARBA00022670"/>
    </source>
</evidence>
<name>A0A1M4SZW8_9BACE</name>
<evidence type="ECO:0000313" key="10">
    <source>
        <dbReference type="EMBL" id="SHE37812.1"/>
    </source>
</evidence>
<dbReference type="Pfam" id="PF07705">
    <property type="entry name" value="CARDB"/>
    <property type="match status" value="1"/>
</dbReference>
<dbReference type="Pfam" id="PF01640">
    <property type="entry name" value="Peptidase_C10"/>
    <property type="match status" value="1"/>
</dbReference>
<dbReference type="STRING" id="1297750.SAMN05444405_101244"/>
<evidence type="ECO:0000256" key="4">
    <source>
        <dbReference type="ARBA" id="ARBA00022801"/>
    </source>
</evidence>
<dbReference type="Proteomes" id="UP000184509">
    <property type="component" value="Unassembled WGS sequence"/>
</dbReference>
<dbReference type="Gene3D" id="3.90.70.50">
    <property type="entry name" value="Peptidase C10, streptopain"/>
    <property type="match status" value="1"/>
</dbReference>
<feature type="active site" description="Proton acceptor" evidence="6">
    <location>
        <position position="335"/>
    </location>
</feature>
<dbReference type="Pfam" id="PF13734">
    <property type="entry name" value="Inhibitor_I69"/>
    <property type="match status" value="1"/>
</dbReference>
<evidence type="ECO:0000256" key="3">
    <source>
        <dbReference type="ARBA" id="ARBA00022729"/>
    </source>
</evidence>
<dbReference type="SUPFAM" id="SSF54001">
    <property type="entry name" value="Cysteine proteinases"/>
    <property type="match status" value="1"/>
</dbReference>
<dbReference type="InterPro" id="IPR044934">
    <property type="entry name" value="Streptopain_sf"/>
</dbReference>
<organism evidence="10 11">
    <name type="scientific">Bacteroides luti</name>
    <dbReference type="NCBI Taxonomy" id="1297750"/>
    <lineage>
        <taxon>Bacteria</taxon>
        <taxon>Pseudomonadati</taxon>
        <taxon>Bacteroidota</taxon>
        <taxon>Bacteroidia</taxon>
        <taxon>Bacteroidales</taxon>
        <taxon>Bacteroidaceae</taxon>
        <taxon>Bacteroides</taxon>
    </lineage>
</organism>
<dbReference type="InterPro" id="IPR011635">
    <property type="entry name" value="CARDB"/>
</dbReference>
<evidence type="ECO:0000256" key="5">
    <source>
        <dbReference type="ARBA" id="ARBA00022807"/>
    </source>
</evidence>
<keyword evidence="5" id="KW-0788">Thiol protease</keyword>
<dbReference type="InterPro" id="IPR000200">
    <property type="entry name" value="Peptidase_C10"/>
</dbReference>
<dbReference type="AlphaFoldDB" id="A0A1M4SZW8"/>
<dbReference type="NCBIfam" id="TIGR04183">
    <property type="entry name" value="Por_Secre_tail"/>
    <property type="match status" value="1"/>
</dbReference>
<dbReference type="OrthoDB" id="2235251at2"/>
<dbReference type="RefSeq" id="WP_073398683.1">
    <property type="nucleotide sequence ID" value="NZ_FQTV01000001.1"/>
</dbReference>
<dbReference type="GO" id="GO:0008234">
    <property type="term" value="F:cysteine-type peptidase activity"/>
    <property type="evidence" value="ECO:0007669"/>
    <property type="project" value="UniProtKB-KW"/>
</dbReference>